<dbReference type="InterPro" id="IPR011701">
    <property type="entry name" value="MFS"/>
</dbReference>
<keyword evidence="2" id="KW-1003">Cell membrane</keyword>
<reference evidence="8" key="1">
    <citation type="journal article" date="2019" name="Int. J. Syst. Evol. Microbiol.">
        <title>The Global Catalogue of Microorganisms (GCM) 10K type strain sequencing project: providing services to taxonomists for standard genome sequencing and annotation.</title>
        <authorList>
            <consortium name="The Broad Institute Genomics Platform"/>
            <consortium name="The Broad Institute Genome Sequencing Center for Infectious Disease"/>
            <person name="Wu L."/>
            <person name="Ma J."/>
        </authorList>
    </citation>
    <scope>NUCLEOTIDE SEQUENCE [LARGE SCALE GENOMIC DNA]</scope>
    <source>
        <strain evidence="8">CECT 7398</strain>
    </source>
</reference>
<feature type="transmembrane region" description="Helical" evidence="6">
    <location>
        <begin position="12"/>
        <end position="31"/>
    </location>
</feature>
<dbReference type="InterPro" id="IPR036259">
    <property type="entry name" value="MFS_trans_sf"/>
</dbReference>
<evidence type="ECO:0000256" key="3">
    <source>
        <dbReference type="ARBA" id="ARBA00022692"/>
    </source>
</evidence>
<feature type="transmembrane region" description="Helical" evidence="6">
    <location>
        <begin position="303"/>
        <end position="322"/>
    </location>
</feature>
<feature type="transmembrane region" description="Helical" evidence="6">
    <location>
        <begin position="37"/>
        <end position="61"/>
    </location>
</feature>
<comment type="subcellular location">
    <subcellularLocation>
        <location evidence="1">Cell membrane</location>
        <topology evidence="1">Multi-pass membrane protein</topology>
    </subcellularLocation>
</comment>
<evidence type="ECO:0000313" key="7">
    <source>
        <dbReference type="EMBL" id="MDN3611308.1"/>
    </source>
</evidence>
<feature type="transmembrane region" description="Helical" evidence="6">
    <location>
        <begin position="278"/>
        <end position="297"/>
    </location>
</feature>
<proteinExistence type="predicted"/>
<keyword evidence="5 6" id="KW-0472">Membrane</keyword>
<keyword evidence="8" id="KW-1185">Reference proteome</keyword>
<dbReference type="Proteomes" id="UP001238540">
    <property type="component" value="Unassembled WGS sequence"/>
</dbReference>
<evidence type="ECO:0000256" key="5">
    <source>
        <dbReference type="ARBA" id="ARBA00023136"/>
    </source>
</evidence>
<keyword evidence="4 6" id="KW-1133">Transmembrane helix</keyword>
<dbReference type="Gene3D" id="1.20.1250.20">
    <property type="entry name" value="MFS general substrate transporter like domains"/>
    <property type="match status" value="1"/>
</dbReference>
<evidence type="ECO:0000256" key="6">
    <source>
        <dbReference type="SAM" id="Phobius"/>
    </source>
</evidence>
<feature type="transmembrane region" description="Helical" evidence="6">
    <location>
        <begin position="248"/>
        <end position="271"/>
    </location>
</feature>
<evidence type="ECO:0000256" key="2">
    <source>
        <dbReference type="ARBA" id="ARBA00022475"/>
    </source>
</evidence>
<dbReference type="PANTHER" id="PTHR23513:SF6">
    <property type="entry name" value="MAJOR FACILITATOR SUPERFAMILY ASSOCIATED DOMAIN-CONTAINING PROTEIN"/>
    <property type="match status" value="1"/>
</dbReference>
<evidence type="ECO:0000256" key="4">
    <source>
        <dbReference type="ARBA" id="ARBA00022989"/>
    </source>
</evidence>
<keyword evidence="3 6" id="KW-0812">Transmembrane</keyword>
<dbReference type="Pfam" id="PF07690">
    <property type="entry name" value="MFS_1"/>
    <property type="match status" value="1"/>
</dbReference>
<feature type="transmembrane region" description="Helical" evidence="6">
    <location>
        <begin position="208"/>
        <end position="228"/>
    </location>
</feature>
<sequence length="402" mass="44591">MKSISLKDRLGLISSLLADQVIMFLIPIIVFNQTNSFFYSGVAYAIEWIPRVIIIPFSGYFIDKFGEGVVLKISRGVRSVTIAIISSSLYVEYSLSPLILGLLGSLISISNGQSILSFETYSSKTLDGNELSEEHARIFRLDQISLFISPLLSFALMELASFSFFDVSMFAIVLLGLSFLCMERLDFKNDNEKNKKVSHFFKESISEILSNKVLMLFCLVSMSNNFISGVVEASAPGLIVENYKLGEGFFSMVMVIPSLFGIAFLSIIPVMNKSIGRIGAYSFASFMMVVFSLTTFLSSGFHWYIMSYSMSIGFVLIVGNYIRSRRGEIIAKKNMGGTIAVMSSINAISLPLSGFAVSYFSELSTNFIWLIIPPSIVLIVCIPLVGRFHKDDLNRRALADSL</sequence>
<accession>A0ABT8BXD0</accession>
<feature type="transmembrane region" description="Helical" evidence="6">
    <location>
        <begin position="169"/>
        <end position="187"/>
    </location>
</feature>
<protein>
    <submittedName>
        <fullName evidence="7">MFS transporter</fullName>
    </submittedName>
</protein>
<dbReference type="EMBL" id="JAUFQC010000027">
    <property type="protein sequence ID" value="MDN3611308.1"/>
    <property type="molecule type" value="Genomic_DNA"/>
</dbReference>
<evidence type="ECO:0000313" key="8">
    <source>
        <dbReference type="Proteomes" id="UP001238540"/>
    </source>
</evidence>
<organism evidence="7 8">
    <name type="scientific">Vibrio ostreicida</name>
    <dbReference type="NCBI Taxonomy" id="526588"/>
    <lineage>
        <taxon>Bacteria</taxon>
        <taxon>Pseudomonadati</taxon>
        <taxon>Pseudomonadota</taxon>
        <taxon>Gammaproteobacteria</taxon>
        <taxon>Vibrionales</taxon>
        <taxon>Vibrionaceae</taxon>
        <taxon>Vibrio</taxon>
    </lineage>
</organism>
<comment type="caution">
    <text evidence="7">The sequence shown here is derived from an EMBL/GenBank/DDBJ whole genome shotgun (WGS) entry which is preliminary data.</text>
</comment>
<dbReference type="PANTHER" id="PTHR23513">
    <property type="entry name" value="INTEGRAL MEMBRANE EFFLUX PROTEIN-RELATED"/>
    <property type="match status" value="1"/>
</dbReference>
<feature type="transmembrane region" description="Helical" evidence="6">
    <location>
        <begin position="367"/>
        <end position="386"/>
    </location>
</feature>
<dbReference type="SUPFAM" id="SSF103473">
    <property type="entry name" value="MFS general substrate transporter"/>
    <property type="match status" value="1"/>
</dbReference>
<gene>
    <name evidence="7" type="ORF">QWZ16_17030</name>
</gene>
<feature type="transmembrane region" description="Helical" evidence="6">
    <location>
        <begin position="334"/>
        <end position="361"/>
    </location>
</feature>
<dbReference type="RefSeq" id="WP_170882819.1">
    <property type="nucleotide sequence ID" value="NZ_JABEYA020000006.1"/>
</dbReference>
<evidence type="ECO:0000256" key="1">
    <source>
        <dbReference type="ARBA" id="ARBA00004651"/>
    </source>
</evidence>
<name>A0ABT8BXD0_9VIBR</name>